<evidence type="ECO:0000313" key="2">
    <source>
        <dbReference type="Proteomes" id="UP000002283"/>
    </source>
</evidence>
<dbReference type="EMBL" id="CP000545">
    <property type="protein sequence ID" value="ABM99013.1"/>
    <property type="molecule type" value="Genomic_DNA"/>
</dbReference>
<organism evidence="1 2">
    <name type="scientific">Burkholderia mallei (strain NCTC 10229)</name>
    <dbReference type="NCBI Taxonomy" id="412022"/>
    <lineage>
        <taxon>Bacteria</taxon>
        <taxon>Pseudomonadati</taxon>
        <taxon>Pseudomonadota</taxon>
        <taxon>Betaproteobacteria</taxon>
        <taxon>Burkholderiales</taxon>
        <taxon>Burkholderiaceae</taxon>
        <taxon>Burkholderia</taxon>
        <taxon>pseudomallei group</taxon>
    </lineage>
</organism>
<gene>
    <name evidence="1" type="ordered locus">BMA10229_0549</name>
</gene>
<dbReference type="AlphaFoldDB" id="A2RXE6"/>
<sequence length="55" mass="6449">MTRKSRKWVAAGSGDSRRYYGPASENLRRLKRCGDMPRFARRRRGCSAGNQWKFL</sequence>
<dbReference type="Proteomes" id="UP000002283">
    <property type="component" value="Chromosome II"/>
</dbReference>
<dbReference type="HOGENOM" id="CLU_3023161_0_0_4"/>
<proteinExistence type="predicted"/>
<reference evidence="1 2" key="1">
    <citation type="submission" date="2007-01" db="EMBL/GenBank/DDBJ databases">
        <authorList>
            <person name="DeShazer D."/>
            <person name="Woods D.E."/>
            <person name="Nierman W.C."/>
        </authorList>
    </citation>
    <scope>NUCLEOTIDE SEQUENCE [LARGE SCALE GENOMIC DNA]</scope>
    <source>
        <strain evidence="1 2">NCTC 10229</strain>
    </source>
</reference>
<protein>
    <submittedName>
        <fullName evidence="1">Uncharacterized protein</fullName>
    </submittedName>
</protein>
<dbReference type="KEGG" id="bml:BMA10229_0549"/>
<accession>A2RXE6</accession>
<evidence type="ECO:0000313" key="1">
    <source>
        <dbReference type="EMBL" id="ABM99013.1"/>
    </source>
</evidence>
<name>A2RXE6_BURM9</name>